<reference evidence="1" key="1">
    <citation type="submission" date="2018-12" db="EMBL/GenBank/DDBJ databases">
        <authorList>
            <person name="Will S."/>
            <person name="Neumann-Schaal M."/>
            <person name="Henke P."/>
        </authorList>
    </citation>
    <scope>NUCLEOTIDE SEQUENCE</scope>
    <source>
        <strain evidence="1">PCC 7102</strain>
    </source>
</reference>
<accession>A0A433VCZ8</accession>
<gene>
    <name evidence="1" type="ORF">DSM106972_048030</name>
</gene>
<dbReference type="InterPro" id="IPR023214">
    <property type="entry name" value="HAD_sf"/>
</dbReference>
<dbReference type="Gene3D" id="3.40.50.1000">
    <property type="entry name" value="HAD superfamily/HAD-like"/>
    <property type="match status" value="1"/>
</dbReference>
<comment type="caution">
    <text evidence="1">The sequence shown here is derived from an EMBL/GenBank/DDBJ whole genome shotgun (WGS) entry which is preliminary data.</text>
</comment>
<organism evidence="1 2">
    <name type="scientific">Dulcicalothrix desertica PCC 7102</name>
    <dbReference type="NCBI Taxonomy" id="232991"/>
    <lineage>
        <taxon>Bacteria</taxon>
        <taxon>Bacillati</taxon>
        <taxon>Cyanobacteriota</taxon>
        <taxon>Cyanophyceae</taxon>
        <taxon>Nostocales</taxon>
        <taxon>Calotrichaceae</taxon>
        <taxon>Dulcicalothrix</taxon>
    </lineage>
</organism>
<dbReference type="CDD" id="cd01427">
    <property type="entry name" value="HAD_like"/>
    <property type="match status" value="1"/>
</dbReference>
<dbReference type="SUPFAM" id="SSF56784">
    <property type="entry name" value="HAD-like"/>
    <property type="match status" value="1"/>
</dbReference>
<dbReference type="Proteomes" id="UP000271624">
    <property type="component" value="Unassembled WGS sequence"/>
</dbReference>
<reference evidence="1" key="2">
    <citation type="journal article" date="2019" name="Genome Biol. Evol.">
        <title>Day and night: Metabolic profiles and evolutionary relationships of six axenic non-marine cyanobacteria.</title>
        <authorList>
            <person name="Will S.E."/>
            <person name="Henke P."/>
            <person name="Boedeker C."/>
            <person name="Huang S."/>
            <person name="Brinkmann H."/>
            <person name="Rohde M."/>
            <person name="Jarek M."/>
            <person name="Friedl T."/>
            <person name="Seufert S."/>
            <person name="Schumacher M."/>
            <person name="Overmann J."/>
            <person name="Neumann-Schaal M."/>
            <person name="Petersen J."/>
        </authorList>
    </citation>
    <scope>NUCLEOTIDE SEQUENCE [LARGE SCALE GENOMIC DNA]</scope>
    <source>
        <strain evidence="1">PCC 7102</strain>
    </source>
</reference>
<proteinExistence type="predicted"/>
<evidence type="ECO:0008006" key="3">
    <source>
        <dbReference type="Google" id="ProtNLM"/>
    </source>
</evidence>
<keyword evidence="2" id="KW-1185">Reference proteome</keyword>
<evidence type="ECO:0000313" key="2">
    <source>
        <dbReference type="Proteomes" id="UP000271624"/>
    </source>
</evidence>
<dbReference type="AlphaFoldDB" id="A0A433VCZ8"/>
<sequence>MAWIGTTKTVALRLSYNGLATSDDHFQRKEIMLNALRQLNRVFETVTYYGDGHWDAVAAKALGWQFVPVGTKLNGLTRYEQCVS</sequence>
<dbReference type="InterPro" id="IPR036412">
    <property type="entry name" value="HAD-like_sf"/>
</dbReference>
<evidence type="ECO:0000313" key="1">
    <source>
        <dbReference type="EMBL" id="RUT03889.1"/>
    </source>
</evidence>
<protein>
    <recommendedName>
        <fullName evidence="3">Haloacid dehalogenase-like hydrolase</fullName>
    </recommendedName>
</protein>
<name>A0A433VCZ8_9CYAN</name>
<dbReference type="EMBL" id="RSCL01000012">
    <property type="protein sequence ID" value="RUT03889.1"/>
    <property type="molecule type" value="Genomic_DNA"/>
</dbReference>